<evidence type="ECO:0000256" key="4">
    <source>
        <dbReference type="ARBA" id="ARBA00008883"/>
    </source>
</evidence>
<evidence type="ECO:0000256" key="9">
    <source>
        <dbReference type="ARBA" id="ARBA00022692"/>
    </source>
</evidence>
<dbReference type="GO" id="GO:0005886">
    <property type="term" value="C:plasma membrane"/>
    <property type="evidence" value="ECO:0007669"/>
    <property type="project" value="UniProtKB-SubCell"/>
</dbReference>
<dbReference type="InterPro" id="IPR005702">
    <property type="entry name" value="Wzc-like_C"/>
</dbReference>
<evidence type="ECO:0000259" key="20">
    <source>
        <dbReference type="Pfam" id="PF13614"/>
    </source>
</evidence>
<evidence type="ECO:0000313" key="21">
    <source>
        <dbReference type="EMBL" id="SFC27305.1"/>
    </source>
</evidence>
<dbReference type="RefSeq" id="WP_175507603.1">
    <property type="nucleotide sequence ID" value="NZ_FOLB01000005.1"/>
</dbReference>
<evidence type="ECO:0000313" key="22">
    <source>
        <dbReference type="Proteomes" id="UP000198832"/>
    </source>
</evidence>
<accession>A0A1I1HU33</accession>
<dbReference type="GO" id="GO:0042802">
    <property type="term" value="F:identical protein binding"/>
    <property type="evidence" value="ECO:0007669"/>
    <property type="project" value="UniProtKB-ARBA"/>
</dbReference>
<keyword evidence="7" id="KW-0997">Cell inner membrane</keyword>
<feature type="transmembrane region" description="Helical" evidence="18">
    <location>
        <begin position="174"/>
        <end position="193"/>
    </location>
</feature>
<evidence type="ECO:0000256" key="13">
    <source>
        <dbReference type="ARBA" id="ARBA00022989"/>
    </source>
</evidence>
<comment type="similarity">
    <text evidence="2">Belongs to the CpsC/CapA family.</text>
</comment>
<evidence type="ECO:0000259" key="19">
    <source>
        <dbReference type="Pfam" id="PF02706"/>
    </source>
</evidence>
<feature type="region of interest" description="Disordered" evidence="17">
    <location>
        <begin position="458"/>
        <end position="487"/>
    </location>
</feature>
<evidence type="ECO:0000256" key="14">
    <source>
        <dbReference type="ARBA" id="ARBA00023136"/>
    </source>
</evidence>
<dbReference type="Pfam" id="PF02706">
    <property type="entry name" value="Wzz"/>
    <property type="match status" value="1"/>
</dbReference>
<organism evidence="21 22">
    <name type="scientific">Nocardioides terrae</name>
    <dbReference type="NCBI Taxonomy" id="574651"/>
    <lineage>
        <taxon>Bacteria</taxon>
        <taxon>Bacillati</taxon>
        <taxon>Actinomycetota</taxon>
        <taxon>Actinomycetes</taxon>
        <taxon>Propionibacteriales</taxon>
        <taxon>Nocardioidaceae</taxon>
        <taxon>Nocardioides</taxon>
    </lineage>
</organism>
<dbReference type="InterPro" id="IPR025669">
    <property type="entry name" value="AAA_dom"/>
</dbReference>
<reference evidence="21 22" key="1">
    <citation type="submission" date="2016-10" db="EMBL/GenBank/DDBJ databases">
        <authorList>
            <person name="de Groot N.N."/>
        </authorList>
    </citation>
    <scope>NUCLEOTIDE SEQUENCE [LARGE SCALE GENOMIC DNA]</scope>
    <source>
        <strain evidence="21 22">CGMCC 1.7056</strain>
    </source>
</reference>
<evidence type="ECO:0000256" key="18">
    <source>
        <dbReference type="SAM" id="Phobius"/>
    </source>
</evidence>
<keyword evidence="10" id="KW-0547">Nucleotide-binding</keyword>
<dbReference type="PANTHER" id="PTHR32309:SF13">
    <property type="entry name" value="FERRIC ENTEROBACTIN TRANSPORT PROTEIN FEPE"/>
    <property type="match status" value="1"/>
</dbReference>
<comment type="similarity">
    <text evidence="3">Belongs to the CpsD/CapB family.</text>
</comment>
<feature type="domain" description="AAA" evidence="20">
    <location>
        <begin position="260"/>
        <end position="421"/>
    </location>
</feature>
<dbReference type="GO" id="GO:0005524">
    <property type="term" value="F:ATP binding"/>
    <property type="evidence" value="ECO:0007669"/>
    <property type="project" value="UniProtKB-KW"/>
</dbReference>
<dbReference type="InterPro" id="IPR003856">
    <property type="entry name" value="LPS_length_determ_N"/>
</dbReference>
<evidence type="ECO:0000256" key="7">
    <source>
        <dbReference type="ARBA" id="ARBA00022519"/>
    </source>
</evidence>
<keyword evidence="13 18" id="KW-1133">Transmembrane helix</keyword>
<dbReference type="EMBL" id="FOLB01000005">
    <property type="protein sequence ID" value="SFC27305.1"/>
    <property type="molecule type" value="Genomic_DNA"/>
</dbReference>
<name>A0A1I1HU33_9ACTN</name>
<dbReference type="CDD" id="cd05387">
    <property type="entry name" value="BY-kinase"/>
    <property type="match status" value="1"/>
</dbReference>
<dbReference type="InterPro" id="IPR050445">
    <property type="entry name" value="Bact_polysacc_biosynth/exp"/>
</dbReference>
<keyword evidence="6" id="KW-1003">Cell membrane</keyword>
<keyword evidence="12" id="KW-0067">ATP-binding</keyword>
<evidence type="ECO:0000256" key="15">
    <source>
        <dbReference type="ARBA" id="ARBA00023137"/>
    </source>
</evidence>
<dbReference type="Gene3D" id="3.40.50.300">
    <property type="entry name" value="P-loop containing nucleotide triphosphate hydrolases"/>
    <property type="match status" value="1"/>
</dbReference>
<keyword evidence="15" id="KW-0829">Tyrosine-protein kinase</keyword>
<dbReference type="SUPFAM" id="SSF52540">
    <property type="entry name" value="P-loop containing nucleoside triphosphate hydrolases"/>
    <property type="match status" value="1"/>
</dbReference>
<dbReference type="InterPro" id="IPR027417">
    <property type="entry name" value="P-loop_NTPase"/>
</dbReference>
<keyword evidence="8" id="KW-0808">Transferase</keyword>
<evidence type="ECO:0000256" key="5">
    <source>
        <dbReference type="ARBA" id="ARBA00011903"/>
    </source>
</evidence>
<evidence type="ECO:0000256" key="17">
    <source>
        <dbReference type="SAM" id="MobiDB-lite"/>
    </source>
</evidence>
<comment type="catalytic activity">
    <reaction evidence="16">
        <text>L-tyrosyl-[protein] + ATP = O-phospho-L-tyrosyl-[protein] + ADP + H(+)</text>
        <dbReference type="Rhea" id="RHEA:10596"/>
        <dbReference type="Rhea" id="RHEA-COMP:10136"/>
        <dbReference type="Rhea" id="RHEA-COMP:20101"/>
        <dbReference type="ChEBI" id="CHEBI:15378"/>
        <dbReference type="ChEBI" id="CHEBI:30616"/>
        <dbReference type="ChEBI" id="CHEBI:46858"/>
        <dbReference type="ChEBI" id="CHEBI:61978"/>
        <dbReference type="ChEBI" id="CHEBI:456216"/>
        <dbReference type="EC" id="2.7.10.2"/>
    </reaction>
</comment>
<proteinExistence type="inferred from homology"/>
<keyword evidence="14 18" id="KW-0472">Membrane</keyword>
<dbReference type="PANTHER" id="PTHR32309">
    <property type="entry name" value="TYROSINE-PROTEIN KINASE"/>
    <property type="match status" value="1"/>
</dbReference>
<evidence type="ECO:0000256" key="11">
    <source>
        <dbReference type="ARBA" id="ARBA00022777"/>
    </source>
</evidence>
<dbReference type="GO" id="GO:0004715">
    <property type="term" value="F:non-membrane spanning protein tyrosine kinase activity"/>
    <property type="evidence" value="ECO:0007669"/>
    <property type="project" value="UniProtKB-EC"/>
</dbReference>
<evidence type="ECO:0000256" key="2">
    <source>
        <dbReference type="ARBA" id="ARBA00006683"/>
    </source>
</evidence>
<dbReference type="EC" id="2.7.10.2" evidence="5"/>
<dbReference type="NCBIfam" id="TIGR01007">
    <property type="entry name" value="eps_fam"/>
    <property type="match status" value="1"/>
</dbReference>
<dbReference type="STRING" id="574651.SAMN04487968_1059"/>
<evidence type="ECO:0000256" key="8">
    <source>
        <dbReference type="ARBA" id="ARBA00022679"/>
    </source>
</evidence>
<comment type="subcellular location">
    <subcellularLocation>
        <location evidence="1">Cell inner membrane</location>
        <topology evidence="1">Multi-pass membrane protein</topology>
    </subcellularLocation>
</comment>
<evidence type="ECO:0000256" key="1">
    <source>
        <dbReference type="ARBA" id="ARBA00004429"/>
    </source>
</evidence>
<protein>
    <recommendedName>
        <fullName evidence="5">non-specific protein-tyrosine kinase</fullName>
        <ecNumber evidence="5">2.7.10.2</ecNumber>
    </recommendedName>
</protein>
<keyword evidence="9 18" id="KW-0812">Transmembrane</keyword>
<keyword evidence="11" id="KW-0418">Kinase</keyword>
<evidence type="ECO:0000256" key="6">
    <source>
        <dbReference type="ARBA" id="ARBA00022475"/>
    </source>
</evidence>
<evidence type="ECO:0000256" key="3">
    <source>
        <dbReference type="ARBA" id="ARBA00007316"/>
    </source>
</evidence>
<evidence type="ECO:0000256" key="10">
    <source>
        <dbReference type="ARBA" id="ARBA00022741"/>
    </source>
</evidence>
<dbReference type="Proteomes" id="UP000198832">
    <property type="component" value="Unassembled WGS sequence"/>
</dbReference>
<comment type="similarity">
    <text evidence="4">Belongs to the etk/wzc family.</text>
</comment>
<keyword evidence="22" id="KW-1185">Reference proteome</keyword>
<gene>
    <name evidence="21" type="ORF">SAMN04487968_1059</name>
</gene>
<evidence type="ECO:0000256" key="16">
    <source>
        <dbReference type="ARBA" id="ARBA00051245"/>
    </source>
</evidence>
<sequence>MDLREYIAALRKRWYLVAALTLVGTFFGVYQAESAEPQYRATSKAFVSLSRGANTQELVQGTTYTQSLVQSYVALATMPVVLDPVIQELHLPVSARALAGSITAATPLNTVIIEISATTSDAALAADISNAVAQHLSETITDLSPESGAAETVRVDVVAPAVPPSFPVSPNKRLLVLVGFIGGLVAGVALAVVRGLFDTRIRSGTDIGQVTDAALLGTIPVLRGRMGRAVTAIAPRSVASESYRRLQTNLQFLDASAPVQCIVMTSSVGGEGKSTTSINLALAIAEKDLRVLLVDADMRRPAIADYCNLEGSAGLTTILIGKAELHDVVQSWAQPTLDVLTLGEVPPNPSQLIGSRPMQMLLTRMREDYDFIVLDAPPLLPVADATILARLCDGAVVVANCQKVHRGQLSDALATLESVEARCLGVVANRVRATADESYYGHRVRNSLFGRFRANLASRRDRSARQPKTSAPDIPTLQPVPDSGRDE</sequence>
<dbReference type="AlphaFoldDB" id="A0A1I1HU33"/>
<dbReference type="FunFam" id="3.40.50.300:FF:000527">
    <property type="entry name" value="Tyrosine-protein kinase etk"/>
    <property type="match status" value="1"/>
</dbReference>
<dbReference type="Pfam" id="PF13614">
    <property type="entry name" value="AAA_31"/>
    <property type="match status" value="1"/>
</dbReference>
<evidence type="ECO:0000256" key="12">
    <source>
        <dbReference type="ARBA" id="ARBA00022840"/>
    </source>
</evidence>
<feature type="domain" description="Polysaccharide chain length determinant N-terminal" evidence="19">
    <location>
        <begin position="1"/>
        <end position="89"/>
    </location>
</feature>